<feature type="domain" description="W2" evidence="7">
    <location>
        <begin position="741"/>
        <end position="905"/>
    </location>
</feature>
<evidence type="ECO:0000313" key="10">
    <source>
        <dbReference type="Proteomes" id="UP001162162"/>
    </source>
</evidence>
<dbReference type="PROSITE" id="PS51366">
    <property type="entry name" value="MI"/>
    <property type="match status" value="1"/>
</dbReference>
<dbReference type="SUPFAM" id="SSF48371">
    <property type="entry name" value="ARM repeat"/>
    <property type="match status" value="3"/>
</dbReference>
<dbReference type="SMART" id="SM00543">
    <property type="entry name" value="MIF4G"/>
    <property type="match status" value="1"/>
</dbReference>
<dbReference type="Pfam" id="PF02020">
    <property type="entry name" value="W2"/>
    <property type="match status" value="1"/>
</dbReference>
<dbReference type="EMBL" id="JAPWTK010000504">
    <property type="protein sequence ID" value="KAJ8939180.1"/>
    <property type="molecule type" value="Genomic_DNA"/>
</dbReference>
<protein>
    <recommendedName>
        <fullName evidence="11">Eukaryotic translation initiation factor 4 gamma 1</fullName>
    </recommendedName>
</protein>
<dbReference type="PANTHER" id="PTHR23253">
    <property type="entry name" value="EUKARYOTIC TRANSLATION INITIATION FACTOR 4 GAMMA"/>
    <property type="match status" value="1"/>
</dbReference>
<evidence type="ECO:0000256" key="2">
    <source>
        <dbReference type="ARBA" id="ARBA00022540"/>
    </source>
</evidence>
<evidence type="ECO:0000256" key="5">
    <source>
        <dbReference type="ARBA" id="ARBA00022917"/>
    </source>
</evidence>
<keyword evidence="5" id="KW-0648">Protein biosynthesis</keyword>
<dbReference type="PANTHER" id="PTHR23253:SF78">
    <property type="entry name" value="EUKARYOTIC TRANSLATION INITIATION FACTOR 4G1, ISOFORM B-RELATED"/>
    <property type="match status" value="1"/>
</dbReference>
<dbReference type="Proteomes" id="UP001162162">
    <property type="component" value="Unassembled WGS sequence"/>
</dbReference>
<proteinExistence type="inferred from homology"/>
<dbReference type="Pfam" id="PF02854">
    <property type="entry name" value="MIF4G"/>
    <property type="match status" value="1"/>
</dbReference>
<dbReference type="AlphaFoldDB" id="A0AAV8XJL8"/>
<evidence type="ECO:0008006" key="11">
    <source>
        <dbReference type="Google" id="ProtNLM"/>
    </source>
</evidence>
<evidence type="ECO:0000256" key="4">
    <source>
        <dbReference type="ARBA" id="ARBA00022845"/>
    </source>
</evidence>
<dbReference type="FunFam" id="1.25.40.180:FF:000042">
    <property type="entry name" value="Eukaryotic translation initiation factor 4 gamma"/>
    <property type="match status" value="1"/>
</dbReference>
<dbReference type="PROSITE" id="PS51363">
    <property type="entry name" value="W2"/>
    <property type="match status" value="1"/>
</dbReference>
<evidence type="ECO:0000256" key="1">
    <source>
        <dbReference type="ARBA" id="ARBA00005775"/>
    </source>
</evidence>
<feature type="domain" description="MI" evidence="8">
    <location>
        <begin position="551"/>
        <end position="674"/>
    </location>
</feature>
<dbReference type="InterPro" id="IPR016024">
    <property type="entry name" value="ARM-type_fold"/>
</dbReference>
<evidence type="ECO:0000259" key="8">
    <source>
        <dbReference type="PROSITE" id="PS51366"/>
    </source>
</evidence>
<keyword evidence="10" id="KW-1185">Reference proteome</keyword>
<organism evidence="9 10">
    <name type="scientific">Aromia moschata</name>
    <dbReference type="NCBI Taxonomy" id="1265417"/>
    <lineage>
        <taxon>Eukaryota</taxon>
        <taxon>Metazoa</taxon>
        <taxon>Ecdysozoa</taxon>
        <taxon>Arthropoda</taxon>
        <taxon>Hexapoda</taxon>
        <taxon>Insecta</taxon>
        <taxon>Pterygota</taxon>
        <taxon>Neoptera</taxon>
        <taxon>Endopterygota</taxon>
        <taxon>Coleoptera</taxon>
        <taxon>Polyphaga</taxon>
        <taxon>Cucujiformia</taxon>
        <taxon>Chrysomeloidea</taxon>
        <taxon>Cerambycidae</taxon>
        <taxon>Cerambycinae</taxon>
        <taxon>Callichromatini</taxon>
        <taxon>Aromia</taxon>
    </lineage>
</organism>
<evidence type="ECO:0000256" key="3">
    <source>
        <dbReference type="ARBA" id="ARBA00022553"/>
    </source>
</evidence>
<keyword evidence="3" id="KW-0597">Phosphoprotein</keyword>
<gene>
    <name evidence="9" type="ORF">NQ318_017077</name>
</gene>
<dbReference type="InterPro" id="IPR003891">
    <property type="entry name" value="Initiation_fac_eIF4g_MI"/>
</dbReference>
<dbReference type="FunFam" id="1.25.40.180:FF:000068">
    <property type="entry name" value="Eukaryotic translation initiation factor 4 gamma 1-like Protein"/>
    <property type="match status" value="1"/>
</dbReference>
<dbReference type="GO" id="GO:0016281">
    <property type="term" value="C:eukaryotic translation initiation factor 4F complex"/>
    <property type="evidence" value="ECO:0007669"/>
    <property type="project" value="TreeGrafter"/>
</dbReference>
<keyword evidence="4" id="KW-0810">Translation regulation</keyword>
<dbReference type="SMART" id="SM00515">
    <property type="entry name" value="eIF5C"/>
    <property type="match status" value="1"/>
</dbReference>
<evidence type="ECO:0000259" key="7">
    <source>
        <dbReference type="PROSITE" id="PS51363"/>
    </source>
</evidence>
<feature type="compositionally biased region" description="Polar residues" evidence="6">
    <location>
        <begin position="19"/>
        <end position="47"/>
    </location>
</feature>
<dbReference type="InterPro" id="IPR003890">
    <property type="entry name" value="MIF4G-like_typ-3"/>
</dbReference>
<evidence type="ECO:0000256" key="6">
    <source>
        <dbReference type="SAM" id="MobiDB-lite"/>
    </source>
</evidence>
<comment type="similarity">
    <text evidence="1">Belongs to the eukaryotic initiation factor 4G family.</text>
</comment>
<dbReference type="Gene3D" id="1.25.40.180">
    <property type="match status" value="3"/>
</dbReference>
<dbReference type="GO" id="GO:0006417">
    <property type="term" value="P:regulation of translation"/>
    <property type="evidence" value="ECO:0007669"/>
    <property type="project" value="UniProtKB-KW"/>
</dbReference>
<evidence type="ECO:0000313" key="9">
    <source>
        <dbReference type="EMBL" id="KAJ8939180.1"/>
    </source>
</evidence>
<sequence length="911" mass="102175">MNFYQRLSDGRASMGGRTDFTNPPFSNYGGKSSSQRGVPPKRNSQTKMGGGGGGGGGAKNQRQTVKVSISVREDVKLHESENAWKPARLNRGETATEDDKKTEELYKRVRGILNKLTPQKFETLISQIKNLPIETAERLQGVIDLVFEKAVDEPNFSVAYALMCKELALLQVPTSYSTEEKPEFVNFRKLLITRCQVEFEKQSVDESIRGEKIKEIEACTDLEKKKDLQFELDEHDRRLRMKSVGNIRFIGELFKQGMLTVNIMCRCLNNLLESKDEESLECLCKLLTTIGKELEMAKNVDLAPIFNSMRDIATKKQGKVSSRIRFMLQDVIDLRSSKWVPRRQDLNPKTIDQIQKEADNEQMNIQIMNSVPMTPRKEERGGGPGPNVDRKSRGRNVSDDGWILNSRNRNQITVQSDKLKSKAPLIDEPLGCSQLFGSWGKGSVGSNVKSQPSSIGPNTANIYAALENIEMDKRTLSARPGNKEPYSSKGPSLERSYGKPYEGRGSRSGSQHRSNDSSASSSQRSTPAPVMAPAPVKPVQQAPVPQLSEEQIERRINNSLDEYVTGSCTVEEFFLDISSVVPPSYCPRMIEDCYLRVLEKSHQARSKTGTLFAKLIKLGKIRIEDYCLGLERILSQADDLKIDIPKIWDYLAEILVDLVCEEVLPLNRLQKSFQILIKQGHAAKVLAALFKIVVTEKGPNFLQNAWQSSGLQVTDFMPSPQANSFIKDNQFEFLVGGGAPVGQNQLSYDQIQSKLSEFLKSKTSLDDIANWITANVGEKVKENKFIRALATAVFENSISKNYKLMHETLTAHSNLLMKYVDNNSDYELQCLYALQVLIHKMEHPQGLLLSICDKLYEGGTFSQESFIAWENSTDPAEQEGKGVALKQLTSFFTQLKENDEEEYGSSTSEDA</sequence>
<dbReference type="GO" id="GO:0003729">
    <property type="term" value="F:mRNA binding"/>
    <property type="evidence" value="ECO:0007669"/>
    <property type="project" value="TreeGrafter"/>
</dbReference>
<dbReference type="SMART" id="SM00544">
    <property type="entry name" value="MA3"/>
    <property type="match status" value="1"/>
</dbReference>
<comment type="caution">
    <text evidence="9">The sequence shown here is derived from an EMBL/GenBank/DDBJ whole genome shotgun (WGS) entry which is preliminary data.</text>
</comment>
<feature type="region of interest" description="Disordered" evidence="6">
    <location>
        <begin position="1"/>
        <end position="64"/>
    </location>
</feature>
<feature type="region of interest" description="Disordered" evidence="6">
    <location>
        <begin position="365"/>
        <end position="402"/>
    </location>
</feature>
<feature type="compositionally biased region" description="Gly residues" evidence="6">
    <location>
        <begin position="48"/>
        <end position="58"/>
    </location>
</feature>
<feature type="compositionally biased region" description="Low complexity" evidence="6">
    <location>
        <begin position="507"/>
        <end position="529"/>
    </location>
</feature>
<accession>A0AAV8XJL8</accession>
<dbReference type="InterPro" id="IPR003307">
    <property type="entry name" value="W2_domain"/>
</dbReference>
<reference evidence="9" key="1">
    <citation type="journal article" date="2023" name="Insect Mol. Biol.">
        <title>Genome sequencing provides insights into the evolution of gene families encoding plant cell wall-degrading enzymes in longhorned beetles.</title>
        <authorList>
            <person name="Shin N.R."/>
            <person name="Okamura Y."/>
            <person name="Kirsch R."/>
            <person name="Pauchet Y."/>
        </authorList>
    </citation>
    <scope>NUCLEOTIDE SEQUENCE</scope>
    <source>
        <strain evidence="9">AMC_N1</strain>
    </source>
</reference>
<feature type="compositionally biased region" description="Low complexity" evidence="6">
    <location>
        <begin position="537"/>
        <end position="546"/>
    </location>
</feature>
<keyword evidence="2" id="KW-0396">Initiation factor</keyword>
<dbReference type="GO" id="GO:0003743">
    <property type="term" value="F:translation initiation factor activity"/>
    <property type="evidence" value="ECO:0007669"/>
    <property type="project" value="UniProtKB-KW"/>
</dbReference>
<dbReference type="Pfam" id="PF02847">
    <property type="entry name" value="MA3"/>
    <property type="match status" value="1"/>
</dbReference>
<feature type="region of interest" description="Disordered" evidence="6">
    <location>
        <begin position="475"/>
        <end position="549"/>
    </location>
</feature>
<dbReference type="CDD" id="cd11559">
    <property type="entry name" value="W2_eIF4G1_like"/>
    <property type="match status" value="1"/>
</dbReference>
<name>A0AAV8XJL8_9CUCU</name>